<keyword evidence="1" id="KW-0614">Plasmid</keyword>
<dbReference type="AlphaFoldDB" id="Q1WM02"/>
<dbReference type="InterPro" id="IPR027417">
    <property type="entry name" value="P-loop_NTPase"/>
</dbReference>
<organism evidence="1">
    <name type="scientific">Tomato big bud phytoplasma</name>
    <dbReference type="NCBI Taxonomy" id="35770"/>
    <lineage>
        <taxon>Bacteria</taxon>
        <taxon>Bacillati</taxon>
        <taxon>Mycoplasmatota</taxon>
        <taxon>Mollicutes</taxon>
        <taxon>Acholeplasmatales</taxon>
        <taxon>Acholeplasmataceae</taxon>
        <taxon>Candidatus Phytoplasma</taxon>
        <taxon>16SrI (Aster yellows group)</taxon>
    </lineage>
</organism>
<dbReference type="SUPFAM" id="SSF52540">
    <property type="entry name" value="P-loop containing nucleoside triphosphate hydrolases"/>
    <property type="match status" value="1"/>
</dbReference>
<reference evidence="1" key="2">
    <citation type="journal article" date="2006" name="Plasmid">
        <title>Extrachromosomal DNA isolated from tomato big bud and Candidatus Phytoplasma australiense phytoplasma strains.</title>
        <authorList>
            <person name="Tran-Nguyen L.T.T."/>
            <person name="Gibb K.S."/>
        </authorList>
    </citation>
    <scope>NUCLEOTIDE SEQUENCE</scope>
    <source>
        <plasmid evidence="1">pTBBcap</plasmid>
    </source>
</reference>
<protein>
    <submittedName>
        <fullName evidence="1">Rep</fullName>
    </submittedName>
</protein>
<accession>Q1WM02</accession>
<name>Q1WM02_TOBBP</name>
<reference evidence="1" key="1">
    <citation type="submission" date="2005-07" db="EMBL/GenBank/DDBJ databases">
        <authorList>
            <person name="Tran-Nguyen L.T."/>
        </authorList>
    </citation>
    <scope>NUCLEOTIDE SEQUENCE</scope>
    <source>
        <plasmid evidence="1">pTBBcap</plasmid>
    </source>
</reference>
<geneLocation type="plasmid" evidence="1">
    <name>pTBBcap</name>
</geneLocation>
<dbReference type="EMBL" id="DQ119296">
    <property type="protein sequence ID" value="ABA02285.1"/>
    <property type="molecule type" value="Genomic_DNA"/>
</dbReference>
<proteinExistence type="predicted"/>
<evidence type="ECO:0000313" key="1">
    <source>
        <dbReference type="EMBL" id="ABA02285.1"/>
    </source>
</evidence>
<sequence>MQFIFINGASSTGKTTLAREMIKEKKYSLYNSCIGCKHIETYQGEDAVILDFITPNTKLTMDALLKLILPGQLITNSMTKPFIYYRYHCKLLFIITTYDIQTIFTHLNRFNRYKPKITLEEFNDLMSYYIHLDEKYIYFQRWNFEAKKFEIKNKVKNYLYKQIKKYYQEKTEETKNFIEKTFKNLEEIK</sequence>